<dbReference type="AlphaFoldDB" id="A0A5B8V9T0"/>
<proteinExistence type="predicted"/>
<accession>A0A5B8V9T0</accession>
<feature type="chain" id="PRO_5022798966" evidence="1">
    <location>
        <begin position="27"/>
        <end position="467"/>
    </location>
</feature>
<dbReference type="Proteomes" id="UP000321533">
    <property type="component" value="Chromosome"/>
</dbReference>
<feature type="signal peptide" evidence="1">
    <location>
        <begin position="1"/>
        <end position="26"/>
    </location>
</feature>
<gene>
    <name evidence="2" type="ORF">FRZ67_09270</name>
</gene>
<protein>
    <submittedName>
        <fullName evidence="2">Uncharacterized protein</fullName>
    </submittedName>
</protein>
<evidence type="ECO:0000313" key="2">
    <source>
        <dbReference type="EMBL" id="QEC67476.1"/>
    </source>
</evidence>
<name>A0A5B8V9T0_9BACT</name>
<dbReference type="RefSeq" id="WP_147189283.1">
    <property type="nucleotide sequence ID" value="NZ_CP042435.1"/>
</dbReference>
<dbReference type="OrthoDB" id="1491239at2"/>
<reference evidence="2 3" key="1">
    <citation type="journal article" date="2016" name="Int. J. Syst. Evol. Microbiol.">
        <title>Panacibacter ginsenosidivorans gen. nov., sp. nov., with ginsenoside converting activity isolated from soil of a ginseng field.</title>
        <authorList>
            <person name="Siddiqi M.Z."/>
            <person name="Muhammad Shafi S."/>
            <person name="Choi K.D."/>
            <person name="Im W.T."/>
        </authorList>
    </citation>
    <scope>NUCLEOTIDE SEQUENCE [LARGE SCALE GENOMIC DNA]</scope>
    <source>
        <strain evidence="2 3">Gsoil1550</strain>
    </source>
</reference>
<sequence length="467" mass="51453">MRSIKAIVEKSFFAAFGLILSLHLSAQENSPFSRYGLGDLYPAQNIASRGMGGVSAGYSHEQALNTVNPASYSSLKFIRYANGTNGGLITYDIGISIDGRTLRSVSLGETYKSTNFLPSYIQMGIPLSSKADARKRNAGLVFGLKPATRIHYNVMDSVVESAYTRQTLYEGNGGLNQVFIGLGKRFGNLSFGVNGGYEFGRKDVNTRILLLNDTVNYYKSNSSQNTTFWGLFVTPGISYNIKLNEVKKAGNAYSEAYFLRLGASGTLAHSLKATTDTLRETFDYSSGGATTPIDTIHSITKVNGNIDIPLTYNAGFLLSKKYMIGENAVATKWSLGADFGAGSWADYRYYGKADKLINSWTFRAGGEFVPALTSTHFFSRSTYRLGLYTGKDYINADGNNYNVRAITFGFGFFVKKYTSYDNNSTFINTAFEIGKRGSNVNNVTENFFKFSVGLSLADLWFIKRKYD</sequence>
<keyword evidence="3" id="KW-1185">Reference proteome</keyword>
<dbReference type="EMBL" id="CP042435">
    <property type="protein sequence ID" value="QEC67476.1"/>
    <property type="molecule type" value="Genomic_DNA"/>
</dbReference>
<evidence type="ECO:0000256" key="1">
    <source>
        <dbReference type="SAM" id="SignalP"/>
    </source>
</evidence>
<evidence type="ECO:0000313" key="3">
    <source>
        <dbReference type="Proteomes" id="UP000321533"/>
    </source>
</evidence>
<organism evidence="2 3">
    <name type="scientific">Panacibacter ginsenosidivorans</name>
    <dbReference type="NCBI Taxonomy" id="1813871"/>
    <lineage>
        <taxon>Bacteria</taxon>
        <taxon>Pseudomonadati</taxon>
        <taxon>Bacteroidota</taxon>
        <taxon>Chitinophagia</taxon>
        <taxon>Chitinophagales</taxon>
        <taxon>Chitinophagaceae</taxon>
        <taxon>Panacibacter</taxon>
    </lineage>
</organism>
<keyword evidence="1" id="KW-0732">Signal</keyword>
<dbReference type="KEGG" id="pgin:FRZ67_09270"/>